<reference evidence="2" key="3">
    <citation type="submission" date="2020-03" db="EMBL/GenBank/DDBJ databases">
        <title>Sequencing and Assembly of Multiple Reported Metal-Biooxidizing Members of the Extremely Thermoacidophilic Archaeal Family Sulfolobaceae.</title>
        <authorList>
            <person name="Counts J.A."/>
            <person name="Kelly R.M."/>
        </authorList>
    </citation>
    <scope>NUCLEOTIDE SEQUENCE [LARGE SCALE GENOMIC DNA]</scope>
    <source>
        <strain evidence="2">HO1-1</strain>
    </source>
</reference>
<dbReference type="AlphaFoldDB" id="A0A2U9IRM0"/>
<keyword evidence="2" id="KW-1185">Reference proteome</keyword>
<sequence length="296" mass="33037">MMLKTLMEVMDLIESRDPVDKIRSKIEGRIKYEEKAVQDVTFIKALYDGGGENVEILGRLGAIQMSGVSKGLVSDADGAIVTLTTLLELLNLRDKGIELKVNASFVTNLSMKASLIPHSPFKFMVPPVGLDDALKIEVDPKASIILSIDSTKGNRLVKFDDFALTHVIKDGYILKLHDNLIDVYNRVTEHEIYMVPLTSGDLTPLDCDVYHISTLVSPWLYTSSQVIGLATVSPRMIPGYDTGVTNLNMLEHASRFTLEFLKYVENGGKVYNEKELEELERRVGQSSLRKVQRMTS</sequence>
<dbReference type="EMBL" id="CP029287">
    <property type="protein sequence ID" value="AWR98689.1"/>
    <property type="molecule type" value="Genomic_DNA"/>
</dbReference>
<organism evidence="1 2">
    <name type="scientific">Metallosphaera hakonensis JCM 8857 = DSM 7519</name>
    <dbReference type="NCBI Taxonomy" id="1293036"/>
    <lineage>
        <taxon>Archaea</taxon>
        <taxon>Thermoproteota</taxon>
        <taxon>Thermoprotei</taxon>
        <taxon>Sulfolobales</taxon>
        <taxon>Sulfolobaceae</taxon>
        <taxon>Metallosphaera</taxon>
    </lineage>
</organism>
<dbReference type="STRING" id="1293036.GCA_001315825_03158"/>
<dbReference type="Proteomes" id="UP000247586">
    <property type="component" value="Chromosome"/>
</dbReference>
<dbReference type="RefSeq" id="WP_054837497.1">
    <property type="nucleotide sequence ID" value="NZ_BBBA01000071.1"/>
</dbReference>
<reference evidence="1 2" key="1">
    <citation type="submission" date="2018-05" db="EMBL/GenBank/DDBJ databases">
        <title>Complete Genome Sequences of Extremely Thermoacidophilic, Metal-Mobilizing Type-Strain Members of the Archaeal Family Sulfolobaceae: Acidianus brierleyi DSM-1651T, Acidianus sulfidivorans DSM-18786T, Metallosphaera hakonensis DSM-7519T, and Metallosphaera prunae DSM-10039T.</title>
        <authorList>
            <person name="Counts J.A."/>
            <person name="Kelly R.M."/>
        </authorList>
    </citation>
    <scope>NUCLEOTIDE SEQUENCE [LARGE SCALE GENOMIC DNA]</scope>
    <source>
        <strain evidence="1 2">HO1-1</strain>
    </source>
</reference>
<dbReference type="GeneID" id="36834089"/>
<name>A0A2U9IRM0_9CREN</name>
<evidence type="ECO:0000313" key="1">
    <source>
        <dbReference type="EMBL" id="AWR98689.1"/>
    </source>
</evidence>
<proteinExistence type="predicted"/>
<dbReference type="KEGG" id="mhk:DFR87_02065"/>
<protein>
    <submittedName>
        <fullName evidence="1">DUF1177 domain-containing protein</fullName>
    </submittedName>
</protein>
<dbReference type="OrthoDB" id="34161at2157"/>
<dbReference type="InterPro" id="IPR009561">
    <property type="entry name" value="DUF1177"/>
</dbReference>
<gene>
    <name evidence="1" type="ORF">DFR87_02065</name>
</gene>
<evidence type="ECO:0000313" key="2">
    <source>
        <dbReference type="Proteomes" id="UP000247586"/>
    </source>
</evidence>
<reference evidence="2" key="2">
    <citation type="submission" date="2020-03" db="EMBL/GenBank/DDBJ databases">
        <title>Complete Genome Sequences of Extremely Thermoacidophilic, Metal-Mobilizing Type-Strain Members of the Archaeal Family Sulfolobaceae: Acidianus brierleyi DSM-1651T, Acidianus sulfidivorans DSM-18786T, Metallosphaera hakonensis DSM-7519T, and Metallosphaera prunae DSM-10039T.</title>
        <authorList>
            <person name="Counts J.A."/>
            <person name="Kelly R.M."/>
        </authorList>
    </citation>
    <scope>NUCLEOTIDE SEQUENCE [LARGE SCALE GENOMIC DNA]</scope>
    <source>
        <strain evidence="2">HO1-1</strain>
    </source>
</reference>
<accession>A0A2U9IRM0</accession>
<dbReference type="Pfam" id="PF06675">
    <property type="entry name" value="DUF1177"/>
    <property type="match status" value="1"/>
</dbReference>